<dbReference type="Gene3D" id="1.10.287.950">
    <property type="entry name" value="Methyl-accepting chemotaxis protein"/>
    <property type="match status" value="2"/>
</dbReference>
<evidence type="ECO:0000256" key="5">
    <source>
        <dbReference type="SAM" id="Phobius"/>
    </source>
</evidence>
<evidence type="ECO:0000256" key="2">
    <source>
        <dbReference type="ARBA" id="ARBA00022692"/>
    </source>
</evidence>
<keyword evidence="4 5" id="KW-0472">Membrane</keyword>
<evidence type="ECO:0000313" key="7">
    <source>
        <dbReference type="Proteomes" id="UP000516117"/>
    </source>
</evidence>
<feature type="transmembrane region" description="Helical" evidence="5">
    <location>
        <begin position="560"/>
        <end position="583"/>
    </location>
</feature>
<keyword evidence="3 5" id="KW-1133">Transmembrane helix</keyword>
<dbReference type="RefSeq" id="WP_187720378.1">
    <property type="nucleotide sequence ID" value="NZ_CP060789.1"/>
</dbReference>
<keyword evidence="2 5" id="KW-0812">Transmembrane</keyword>
<dbReference type="AlphaFoldDB" id="A0A7H0H3X6"/>
<name>A0A7H0H3X6_9ACTN</name>
<feature type="transmembrane region" description="Helical" evidence="5">
    <location>
        <begin position="666"/>
        <end position="693"/>
    </location>
</feature>
<dbReference type="InterPro" id="IPR023908">
    <property type="entry name" value="xxxLxxG_rpt"/>
</dbReference>
<sequence length="749" mass="74106">MGRQLAAAMIDRDGDNINWTLADAPSAAAGLRTGEYSAVVTIPETFSAAATSFSANDAAVAEQATISVKVSDNAPVSDAQVAQQISRLAVDTINDTLTSTYLENIYVGFNTVGEQFTTIVDGASQLHDGASKLAEGTLASSQGAAQLSDGMGLLKQNGPKLADGGDQLVIGIRELGSGTGQLADGADQLADGVDQFAAQTPQLVDGVGQLADGAGQLLGGIPDFANGAAAAIGGVTPIRQGLDQMIAGLDAGGADTGGLDQLTQGAKGLAAGADGIAGGLQQVSGTLGGYSQGQFDPYAEGAIAQVVAGFQCPEGLDPATCGMLTQTFAAGVNGGFRAGAGMGAGMLTRPDASGSSLLGGAQDLATGAGQYAAGVETAVDQIGQQTEQQLGELKGGLTQLRDGAAQLETQAAPLVTNAPKLAQGSTELLAGIQALDQQVGALPAGVNQLADGARQLADGVSELDAGVGELTTGAATFVDGVTQYTEGVGSAADGAAALTDGLVQLDDGAQQLADGVGTFATELAKGKDQVPSYTADAREALATVVASPIAKDTSVISSGAVPAVSLLLVAGLWLGALASFVVTRPIPRDALTSRASSAALWARTVGLPAPIVAGQGLVLGLAGGVILDVGAGKTLGLMGLLAVLGVSFVLVNHALAAWLGSIGRGISVLLLVLTVALGLSSAAGWLAPIATVSPLHNGFTLLRTWLSGGSGEVGIATVAVLMAAIAAILSAMSIASRRQLTVERFVRAV</sequence>
<feature type="transmembrane region" description="Helical" evidence="5">
    <location>
        <begin position="639"/>
        <end position="659"/>
    </location>
</feature>
<accession>A0A7H0H3X6</accession>
<dbReference type="EMBL" id="CP060789">
    <property type="protein sequence ID" value="QNP55242.1"/>
    <property type="molecule type" value="Genomic_DNA"/>
</dbReference>
<evidence type="ECO:0008006" key="8">
    <source>
        <dbReference type="Google" id="ProtNLM"/>
    </source>
</evidence>
<evidence type="ECO:0000256" key="3">
    <source>
        <dbReference type="ARBA" id="ARBA00022989"/>
    </source>
</evidence>
<evidence type="ECO:0000256" key="1">
    <source>
        <dbReference type="ARBA" id="ARBA00004141"/>
    </source>
</evidence>
<dbReference type="Proteomes" id="UP000516117">
    <property type="component" value="Chromosome"/>
</dbReference>
<reference evidence="6 7" key="1">
    <citation type="submission" date="2020-08" db="EMBL/GenBank/DDBJ databases">
        <title>Genome sequence of Tessaracoccus defluvii JCM 17540T.</title>
        <authorList>
            <person name="Hyun D.-W."/>
            <person name="Bae J.-W."/>
        </authorList>
    </citation>
    <scope>NUCLEOTIDE SEQUENCE [LARGE SCALE GENOMIC DNA]</scope>
    <source>
        <strain evidence="6 7">JCM 17540</strain>
    </source>
</reference>
<proteinExistence type="predicted"/>
<protein>
    <recommendedName>
        <fullName evidence="8">YhgE/Pip domain-containing protein</fullName>
    </recommendedName>
</protein>
<gene>
    <name evidence="6" type="ORF">H9L22_13510</name>
</gene>
<dbReference type="PANTHER" id="PTHR43077:SF10">
    <property type="entry name" value="TRANSPORT PERMEASE PROTEIN"/>
    <property type="match status" value="1"/>
</dbReference>
<comment type="subcellular location">
    <subcellularLocation>
        <location evidence="1">Membrane</location>
        <topology evidence="1">Multi-pass membrane protein</topology>
    </subcellularLocation>
</comment>
<dbReference type="KEGG" id="tdf:H9L22_13510"/>
<evidence type="ECO:0000256" key="4">
    <source>
        <dbReference type="ARBA" id="ARBA00023136"/>
    </source>
</evidence>
<feature type="transmembrane region" description="Helical" evidence="5">
    <location>
        <begin position="604"/>
        <end position="627"/>
    </location>
</feature>
<evidence type="ECO:0000313" key="6">
    <source>
        <dbReference type="EMBL" id="QNP55242.1"/>
    </source>
</evidence>
<organism evidence="6 7">
    <name type="scientific">Tessaracoccus defluvii</name>
    <dbReference type="NCBI Taxonomy" id="1285901"/>
    <lineage>
        <taxon>Bacteria</taxon>
        <taxon>Bacillati</taxon>
        <taxon>Actinomycetota</taxon>
        <taxon>Actinomycetes</taxon>
        <taxon>Propionibacteriales</taxon>
        <taxon>Propionibacteriaceae</taxon>
        <taxon>Tessaracoccus</taxon>
    </lineage>
</organism>
<dbReference type="GO" id="GO:0016020">
    <property type="term" value="C:membrane"/>
    <property type="evidence" value="ECO:0007669"/>
    <property type="project" value="UniProtKB-SubCell"/>
</dbReference>
<dbReference type="InterPro" id="IPR051328">
    <property type="entry name" value="T7SS_ABC-Transporter"/>
</dbReference>
<keyword evidence="7" id="KW-1185">Reference proteome</keyword>
<dbReference type="PANTHER" id="PTHR43077">
    <property type="entry name" value="TRANSPORT PERMEASE YVFS-RELATED"/>
    <property type="match status" value="1"/>
</dbReference>
<feature type="transmembrane region" description="Helical" evidence="5">
    <location>
        <begin position="713"/>
        <end position="735"/>
    </location>
</feature>
<dbReference type="NCBIfam" id="TIGR03057">
    <property type="entry name" value="xxxLxxG_by_4"/>
    <property type="match status" value="5"/>
</dbReference>